<accession>F6DCN7</accession>
<dbReference type="GO" id="GO:0004519">
    <property type="term" value="F:endonuclease activity"/>
    <property type="evidence" value="ECO:0007669"/>
    <property type="project" value="InterPro"/>
</dbReference>
<name>F6DCN7_THICA</name>
<dbReference type="Pfam" id="PF01844">
    <property type="entry name" value="HNH"/>
    <property type="match status" value="1"/>
</dbReference>
<dbReference type="OrthoDB" id="5292295at2"/>
<dbReference type="Gene3D" id="1.10.30.50">
    <property type="match status" value="1"/>
</dbReference>
<dbReference type="REBASE" id="36368">
    <property type="entry name" value="TcyALM1ORF849P"/>
</dbReference>
<dbReference type="InterPro" id="IPR002711">
    <property type="entry name" value="HNH"/>
</dbReference>
<evidence type="ECO:0000313" key="3">
    <source>
        <dbReference type="Proteomes" id="UP000009232"/>
    </source>
</evidence>
<dbReference type="EMBL" id="CP002776">
    <property type="protein sequence ID" value="AEG31623.1"/>
    <property type="molecule type" value="Genomic_DNA"/>
</dbReference>
<protein>
    <recommendedName>
        <fullName evidence="1">HNH domain-containing protein</fullName>
    </recommendedName>
</protein>
<organism evidence="2 3">
    <name type="scientific">Thiomicrospira cyclica (strain DSM 14477 / JCM 11371 / ALM1)</name>
    <name type="common">Thioalkalimicrobium cyclicum</name>
    <dbReference type="NCBI Taxonomy" id="717773"/>
    <lineage>
        <taxon>Bacteria</taxon>
        <taxon>Pseudomonadati</taxon>
        <taxon>Pseudomonadota</taxon>
        <taxon>Gammaproteobacteria</taxon>
        <taxon>Thiotrichales</taxon>
        <taxon>Piscirickettsiaceae</taxon>
        <taxon>Thiomicrospira</taxon>
    </lineage>
</organism>
<evidence type="ECO:0000313" key="2">
    <source>
        <dbReference type="EMBL" id="AEG31623.1"/>
    </source>
</evidence>
<feature type="domain" description="HNH" evidence="1">
    <location>
        <begin position="107"/>
        <end position="147"/>
    </location>
</feature>
<dbReference type="AlphaFoldDB" id="F6DCN7"/>
<evidence type="ECO:0000259" key="1">
    <source>
        <dbReference type="Pfam" id="PF01844"/>
    </source>
</evidence>
<dbReference type="HOGENOM" id="CLU_721474_0_0_6"/>
<dbReference type="Proteomes" id="UP000009232">
    <property type="component" value="Chromosome"/>
</dbReference>
<dbReference type="KEGG" id="tcy:Thicy_0851"/>
<dbReference type="STRING" id="717773.Thicy_0851"/>
<gene>
    <name evidence="2" type="ordered locus">Thicy_0851</name>
</gene>
<dbReference type="RefSeq" id="WP_013835401.1">
    <property type="nucleotide sequence ID" value="NC_015581.1"/>
</dbReference>
<sequence length="383" mass="43360">MNRDHPIDPHFTDEATPLDATVDVAPVAGFGLHDSNWSESQWQDLIISFVENGLVNWKELGALILGHLNPSQTGTSLASSDGFKRRYGKGNTMRIVMDWAYAQTGQCQDCGSRLELQADHIESRELFTDPLEADYIENITLRCRRCNVVRRPSHEQGGKTFLTAESALMWILLVIKPRTYFDFVRLCRIYGMTMADIRMQEAWAMAHWLSRNDPPLYGIENDENASYDLLHWQTGEITRTDACETIPDNAKKLYENVRGNYSFAFLAKAEDGRIKLFNYPLRWIPFSTYDLGEMPPYALAIRYTPPNKKKGLAQRITPLPPSGDLIIVSHVVVAPNEHLVVGNVNHGDKTTIKDPVNLNGKLLDRKLQKQHDLQLSVASGEGY</sequence>
<dbReference type="GO" id="GO:0008270">
    <property type="term" value="F:zinc ion binding"/>
    <property type="evidence" value="ECO:0007669"/>
    <property type="project" value="InterPro"/>
</dbReference>
<reference evidence="2 3" key="1">
    <citation type="submission" date="2011-05" db="EMBL/GenBank/DDBJ databases">
        <title>Complete sequence of Thioalkalimicrobium cyclicum ALM1.</title>
        <authorList>
            <consortium name="US DOE Joint Genome Institute"/>
            <person name="Lucas S."/>
            <person name="Han J."/>
            <person name="Lapidus A."/>
            <person name="Cheng J.-F."/>
            <person name="Goodwin L."/>
            <person name="Pitluck S."/>
            <person name="Peters L."/>
            <person name="Mikhailova N."/>
            <person name="Davenport K."/>
            <person name="Han C."/>
            <person name="Tapia R."/>
            <person name="Land M."/>
            <person name="Hauser L."/>
            <person name="Kyrpides N."/>
            <person name="Ivanova N."/>
            <person name="Pagani I."/>
            <person name="Kappler U."/>
            <person name="Woyke T."/>
        </authorList>
    </citation>
    <scope>NUCLEOTIDE SEQUENCE [LARGE SCALE GENOMIC DNA]</scope>
    <source>
        <strain evidence="3">DSM 14477 / JCM 11371 / ALM1</strain>
    </source>
</reference>
<keyword evidence="3" id="KW-1185">Reference proteome</keyword>
<dbReference type="GO" id="GO:0003676">
    <property type="term" value="F:nucleic acid binding"/>
    <property type="evidence" value="ECO:0007669"/>
    <property type="project" value="InterPro"/>
</dbReference>
<proteinExistence type="predicted"/>